<dbReference type="AlphaFoldDB" id="A0A1F4UIT1"/>
<evidence type="ECO:0000256" key="1">
    <source>
        <dbReference type="SAM" id="Phobius"/>
    </source>
</evidence>
<gene>
    <name evidence="2" type="ORF">A2V54_03890</name>
</gene>
<dbReference type="Proteomes" id="UP000176583">
    <property type="component" value="Unassembled WGS sequence"/>
</dbReference>
<keyword evidence="1" id="KW-1133">Transmembrane helix</keyword>
<keyword evidence="1" id="KW-0472">Membrane</keyword>
<feature type="transmembrane region" description="Helical" evidence="1">
    <location>
        <begin position="36"/>
        <end position="57"/>
    </location>
</feature>
<protein>
    <submittedName>
        <fullName evidence="2">Uncharacterized protein</fullName>
    </submittedName>
</protein>
<reference evidence="2 3" key="1">
    <citation type="journal article" date="2016" name="Nat. Commun.">
        <title>Thousands of microbial genomes shed light on interconnected biogeochemical processes in an aquifer system.</title>
        <authorList>
            <person name="Anantharaman K."/>
            <person name="Brown C.T."/>
            <person name="Hug L.A."/>
            <person name="Sharon I."/>
            <person name="Castelle C.J."/>
            <person name="Probst A.J."/>
            <person name="Thomas B.C."/>
            <person name="Singh A."/>
            <person name="Wilkins M.J."/>
            <person name="Karaoz U."/>
            <person name="Brodie E.L."/>
            <person name="Williams K.H."/>
            <person name="Hubbard S.S."/>
            <person name="Banfield J.F."/>
        </authorList>
    </citation>
    <scope>NUCLEOTIDE SEQUENCE [LARGE SCALE GENOMIC DNA]</scope>
</reference>
<feature type="transmembrane region" description="Helical" evidence="1">
    <location>
        <begin position="6"/>
        <end position="29"/>
    </location>
</feature>
<comment type="caution">
    <text evidence="2">The sequence shown here is derived from an EMBL/GenBank/DDBJ whole genome shotgun (WGS) entry which is preliminary data.</text>
</comment>
<feature type="transmembrane region" description="Helical" evidence="1">
    <location>
        <begin position="77"/>
        <end position="100"/>
    </location>
</feature>
<name>A0A1F4UIT1_UNCKA</name>
<dbReference type="EMBL" id="MEUW01000006">
    <property type="protein sequence ID" value="OGC44871.1"/>
    <property type="molecule type" value="Genomic_DNA"/>
</dbReference>
<dbReference type="STRING" id="1802613.A2V54_03890"/>
<proteinExistence type="predicted"/>
<evidence type="ECO:0000313" key="2">
    <source>
        <dbReference type="EMBL" id="OGC44871.1"/>
    </source>
</evidence>
<accession>A0A1F4UIT1</accession>
<evidence type="ECO:0000313" key="3">
    <source>
        <dbReference type="Proteomes" id="UP000176583"/>
    </source>
</evidence>
<sequence length="210" mass="24110">MGEFIAAVFGWVLVTLPALFLLVLVIRGFILPHRDLVGIAVWALAIFILTRPLIWGFRILLGPGFQEPNPYTFHPAVLAFGLFPVVKLGIDTVRLAYLSFSSPFREAWRKWRAGVVEEDMEVPELKFVINAELTVFGKPLDLKIWEVVLAPKERVTGVAMTVRNWAEVSEKDPDEAMVSFFAPIFARFWKVRPEKVRIQMRRQLREFKQG</sequence>
<keyword evidence="1" id="KW-0812">Transmembrane</keyword>
<organism evidence="2 3">
    <name type="scientific">candidate division WWE3 bacterium RBG_19FT_COMBO_53_11</name>
    <dbReference type="NCBI Taxonomy" id="1802613"/>
    <lineage>
        <taxon>Bacteria</taxon>
        <taxon>Katanobacteria</taxon>
    </lineage>
</organism>